<dbReference type="AlphaFoldDB" id="A0AA39WQV0"/>
<dbReference type="Pfam" id="PF04426">
    <property type="entry name" value="Bul1_C"/>
    <property type="match status" value="1"/>
</dbReference>
<feature type="domain" description="Bul1 C-terminal" evidence="2">
    <location>
        <begin position="332"/>
        <end position="415"/>
    </location>
</feature>
<comment type="caution">
    <text evidence="3">The sequence shown here is derived from an EMBL/GenBank/DDBJ whole genome shotgun (WGS) entry which is preliminary data.</text>
</comment>
<evidence type="ECO:0000313" key="3">
    <source>
        <dbReference type="EMBL" id="KAK0619916.1"/>
    </source>
</evidence>
<reference evidence="3" key="1">
    <citation type="submission" date="2023-06" db="EMBL/GenBank/DDBJ databases">
        <title>Genome-scale phylogeny and comparative genomics of the fungal order Sordariales.</title>
        <authorList>
            <consortium name="Lawrence Berkeley National Laboratory"/>
            <person name="Hensen N."/>
            <person name="Bonometti L."/>
            <person name="Westerberg I."/>
            <person name="Brannstrom I.O."/>
            <person name="Guillou S."/>
            <person name="Cros-Aarteil S."/>
            <person name="Calhoun S."/>
            <person name="Haridas S."/>
            <person name="Kuo A."/>
            <person name="Mondo S."/>
            <person name="Pangilinan J."/>
            <person name="Riley R."/>
            <person name="Labutti K."/>
            <person name="Andreopoulos B."/>
            <person name="Lipzen A."/>
            <person name="Chen C."/>
            <person name="Yanf M."/>
            <person name="Daum C."/>
            <person name="Ng V."/>
            <person name="Clum A."/>
            <person name="Steindorff A."/>
            <person name="Ohm R."/>
            <person name="Martin F."/>
            <person name="Silar P."/>
            <person name="Natvig D."/>
            <person name="Lalanne C."/>
            <person name="Gautier V."/>
            <person name="Ament-Velasquez S.L."/>
            <person name="Kruys A."/>
            <person name="Hutchinson M.I."/>
            <person name="Powell A.J."/>
            <person name="Barry K."/>
            <person name="Miller A.N."/>
            <person name="Grigoriev I.V."/>
            <person name="Debuchy R."/>
            <person name="Gladieux P."/>
            <person name="Thoren M.H."/>
            <person name="Johannesson H."/>
        </authorList>
    </citation>
    <scope>NUCLEOTIDE SEQUENCE</scope>
    <source>
        <strain evidence="3">CBS 606.72</strain>
    </source>
</reference>
<keyword evidence="4" id="KW-1185">Reference proteome</keyword>
<evidence type="ECO:0000256" key="1">
    <source>
        <dbReference type="SAM" id="MobiDB-lite"/>
    </source>
</evidence>
<dbReference type="Gene3D" id="2.60.40.640">
    <property type="match status" value="1"/>
</dbReference>
<evidence type="ECO:0000259" key="2">
    <source>
        <dbReference type="Pfam" id="PF04426"/>
    </source>
</evidence>
<accession>A0AA39WQV0</accession>
<dbReference type="PANTHER" id="PTHR31904:SF1">
    <property type="entry name" value="BYPASS OF STOP CODON PROTEIN 5-RELATED"/>
    <property type="match status" value="1"/>
</dbReference>
<protein>
    <recommendedName>
        <fullName evidence="2">Bul1 C-terminal domain-containing protein</fullName>
    </recommendedName>
</protein>
<name>A0AA39WQV0_9PEZI</name>
<dbReference type="InterPro" id="IPR039634">
    <property type="entry name" value="Bul1-like"/>
</dbReference>
<dbReference type="InterPro" id="IPR022794">
    <property type="entry name" value="Bul1_C"/>
</dbReference>
<proteinExistence type="predicted"/>
<sequence>MAPFPKSNIDVNLDNHYRSKVYTSSSPIKGNVTITTRRDVPFDSIQILLMGHTKSRVEGMNPHDVTHTFLKMIMPIPESIYPVPRILETGHTYTIPFNFVIPNQLTINACNHHMQSAGLQDHHVLLPPSLGRWGKDDMAPEMARIEYQIKARVLREDELGGKNVRIMEAVQSINVLPASMEEPPLNITDQDRLYAMHKSKSLRKNLLASKLGRLTATAVQPTPAVIRADGQHIVSEPMAQIDLNFEPASVDALPPKITGVSGKVTAVTYFSSGTIPIFPNLGDWNQPFATDKRGSYSTSVGLPPLATPKARWSQRLTDAARRDSGYASDSNEHSDSSNQKRKSKYRRQSSTSSGASPVYHTTSLQIPIDLPLEKRTFVPTFHSCIASRVYTLQLSLQVATGSTTSTVSLTVPLQIAVEGNFQQDESIQLPTFEEAEADAHLRPRVLSVPQQQFTETSVLPGYN</sequence>
<dbReference type="EMBL" id="JAULSU010000004">
    <property type="protein sequence ID" value="KAK0619916.1"/>
    <property type="molecule type" value="Genomic_DNA"/>
</dbReference>
<organism evidence="3 4">
    <name type="scientific">Immersiella caudata</name>
    <dbReference type="NCBI Taxonomy" id="314043"/>
    <lineage>
        <taxon>Eukaryota</taxon>
        <taxon>Fungi</taxon>
        <taxon>Dikarya</taxon>
        <taxon>Ascomycota</taxon>
        <taxon>Pezizomycotina</taxon>
        <taxon>Sordariomycetes</taxon>
        <taxon>Sordariomycetidae</taxon>
        <taxon>Sordariales</taxon>
        <taxon>Lasiosphaeriaceae</taxon>
        <taxon>Immersiella</taxon>
    </lineage>
</organism>
<dbReference type="PANTHER" id="PTHR31904">
    <property type="entry name" value="BYPASS OF STOP CODON PROTEIN 5-RELATED"/>
    <property type="match status" value="1"/>
</dbReference>
<dbReference type="InterPro" id="IPR014752">
    <property type="entry name" value="Arrestin-like_C"/>
</dbReference>
<dbReference type="Proteomes" id="UP001175000">
    <property type="component" value="Unassembled WGS sequence"/>
</dbReference>
<evidence type="ECO:0000313" key="4">
    <source>
        <dbReference type="Proteomes" id="UP001175000"/>
    </source>
</evidence>
<feature type="region of interest" description="Disordered" evidence="1">
    <location>
        <begin position="311"/>
        <end position="358"/>
    </location>
</feature>
<gene>
    <name evidence="3" type="ORF">B0T14DRAFT_432455</name>
</gene>
<feature type="compositionally biased region" description="Basic and acidic residues" evidence="1">
    <location>
        <begin position="318"/>
        <end position="335"/>
    </location>
</feature>
<feature type="compositionally biased region" description="Polar residues" evidence="1">
    <location>
        <begin position="348"/>
        <end position="358"/>
    </location>
</feature>